<dbReference type="RefSeq" id="WP_111373981.1">
    <property type="nucleotide sequence ID" value="NZ_CP029480.1"/>
</dbReference>
<proteinExistence type="predicted"/>
<keyword evidence="2" id="KW-1185">Reference proteome</keyword>
<dbReference type="OrthoDB" id="7066022at2"/>
<gene>
    <name evidence="1" type="ORF">DJ013_21465</name>
</gene>
<dbReference type="EMBL" id="CP029480">
    <property type="protein sequence ID" value="AWW00615.1"/>
    <property type="molecule type" value="Genomic_DNA"/>
</dbReference>
<dbReference type="AlphaFoldDB" id="A0A2Z4GHX7"/>
<reference evidence="1 2" key="1">
    <citation type="submission" date="2018-05" db="EMBL/GenBank/DDBJ databases">
        <title>Complete genome sequence of Arcticibacterium luteifluviistationis SM1504T, a cytophagaceae bacterium isolated from Arctic surface seawater.</title>
        <authorList>
            <person name="Li Y."/>
            <person name="Qin Q.-L."/>
        </authorList>
    </citation>
    <scope>NUCLEOTIDE SEQUENCE [LARGE SCALE GENOMIC DNA]</scope>
    <source>
        <strain evidence="1 2">SM1504</strain>
    </source>
</reference>
<evidence type="ECO:0000313" key="2">
    <source>
        <dbReference type="Proteomes" id="UP000249873"/>
    </source>
</evidence>
<sequence>MEQAEFLEKHVFAGLENLNDGFDESGNHYFSQEHFEKVLEQAEYFGIGIYKITPFYNGEAYGVAEHESFKKKATDPKWYNKAFLTFTHRQEGLLYAATYKVSGKLLARYSADKNEEEEV</sequence>
<name>A0A2Z4GHX7_9BACT</name>
<accession>A0A2Z4GHX7</accession>
<dbReference type="Proteomes" id="UP000249873">
    <property type="component" value="Chromosome"/>
</dbReference>
<dbReference type="KEGG" id="als:DJ013_21465"/>
<protein>
    <submittedName>
        <fullName evidence="1">Uncharacterized protein</fullName>
    </submittedName>
</protein>
<evidence type="ECO:0000313" key="1">
    <source>
        <dbReference type="EMBL" id="AWW00615.1"/>
    </source>
</evidence>
<organism evidence="1 2">
    <name type="scientific">Arcticibacterium luteifluviistationis</name>
    <dbReference type="NCBI Taxonomy" id="1784714"/>
    <lineage>
        <taxon>Bacteria</taxon>
        <taxon>Pseudomonadati</taxon>
        <taxon>Bacteroidota</taxon>
        <taxon>Cytophagia</taxon>
        <taxon>Cytophagales</taxon>
        <taxon>Leadbetterellaceae</taxon>
        <taxon>Arcticibacterium</taxon>
    </lineage>
</organism>